<dbReference type="Gene3D" id="1.10.287.370">
    <property type="match status" value="1"/>
</dbReference>
<dbReference type="CDD" id="cd23158">
    <property type="entry name" value="Prefoldin_UXT"/>
    <property type="match status" value="1"/>
</dbReference>
<feature type="coiled-coil region" evidence="1">
    <location>
        <begin position="19"/>
        <end position="56"/>
    </location>
</feature>
<dbReference type="EMBL" id="NIVC01003521">
    <property type="protein sequence ID" value="PAA50985.1"/>
    <property type="molecule type" value="Genomic_DNA"/>
</dbReference>
<proteinExistence type="predicted"/>
<evidence type="ECO:0000313" key="2">
    <source>
        <dbReference type="EMBL" id="PAA50985.1"/>
    </source>
</evidence>
<dbReference type="AlphaFoldDB" id="A0A267DP79"/>
<dbReference type="InterPro" id="IPR009053">
    <property type="entry name" value="Prefoldin"/>
</dbReference>
<accession>A0A267DP79</accession>
<dbReference type="Pfam" id="PF02996">
    <property type="entry name" value="Prefoldin"/>
    <property type="match status" value="1"/>
</dbReference>
<gene>
    <name evidence="2" type="ORF">BOX15_Mlig028786g2</name>
</gene>
<dbReference type="Proteomes" id="UP000215902">
    <property type="component" value="Unassembled WGS sequence"/>
</dbReference>
<dbReference type="SUPFAM" id="SSF46579">
    <property type="entry name" value="Prefoldin"/>
    <property type="match status" value="1"/>
</dbReference>
<keyword evidence="1" id="KW-0175">Coiled coil</keyword>
<protein>
    <submittedName>
        <fullName evidence="2">Uncharacterized protein</fullName>
    </submittedName>
</protein>
<comment type="caution">
    <text evidence="2">The sequence shown here is derived from an EMBL/GenBank/DDBJ whole genome shotgun (WGS) entry which is preliminary data.</text>
</comment>
<evidence type="ECO:0000313" key="3">
    <source>
        <dbReference type="Proteomes" id="UP000215902"/>
    </source>
</evidence>
<reference evidence="2 3" key="1">
    <citation type="submission" date="2017-06" db="EMBL/GenBank/DDBJ databases">
        <title>A platform for efficient transgenesis in Macrostomum lignano, a flatworm model organism for stem cell research.</title>
        <authorList>
            <person name="Berezikov E."/>
        </authorList>
    </citation>
    <scope>NUCLEOTIDE SEQUENCE [LARGE SCALE GENOMIC DNA]</scope>
    <source>
        <strain evidence="2">DV1</strain>
        <tissue evidence="2">Whole organism</tissue>
    </source>
</reference>
<keyword evidence="3" id="KW-1185">Reference proteome</keyword>
<sequence length="152" mass="16871">MASVQPQPDQLDRFRAFLRNELLADLEAWLSRRNQLDRDIEQLQALRQTVATLESECSQHGFINVLGDLGCEFFVQARVAVGTKQSDFKRCLCVNIGMDVHLEMSLDEAAEFASARLASVEAEREAACSKIGQIQAYAALFAYGLSALPCND</sequence>
<name>A0A267DP79_9PLAT</name>
<dbReference type="OrthoDB" id="433124at2759"/>
<dbReference type="InterPro" id="IPR004127">
    <property type="entry name" value="Prefoldin_subunit_alpha"/>
</dbReference>
<organism evidence="2 3">
    <name type="scientific">Macrostomum lignano</name>
    <dbReference type="NCBI Taxonomy" id="282301"/>
    <lineage>
        <taxon>Eukaryota</taxon>
        <taxon>Metazoa</taxon>
        <taxon>Spiralia</taxon>
        <taxon>Lophotrochozoa</taxon>
        <taxon>Platyhelminthes</taxon>
        <taxon>Rhabditophora</taxon>
        <taxon>Macrostomorpha</taxon>
        <taxon>Macrostomida</taxon>
        <taxon>Macrostomidae</taxon>
        <taxon>Macrostomum</taxon>
    </lineage>
</organism>
<dbReference type="STRING" id="282301.A0A267DP79"/>
<evidence type="ECO:0000256" key="1">
    <source>
        <dbReference type="SAM" id="Coils"/>
    </source>
</evidence>